<evidence type="ECO:0000259" key="19">
    <source>
        <dbReference type="PROSITE" id="PS50898"/>
    </source>
</evidence>
<evidence type="ECO:0000259" key="17">
    <source>
        <dbReference type="PROSITE" id="PS50011"/>
    </source>
</evidence>
<evidence type="ECO:0000256" key="12">
    <source>
        <dbReference type="ARBA" id="ARBA00064215"/>
    </source>
</evidence>
<organism evidence="20 21">
    <name type="scientific">Gnathostoma spinigerum</name>
    <dbReference type="NCBI Taxonomy" id="75299"/>
    <lineage>
        <taxon>Eukaryota</taxon>
        <taxon>Metazoa</taxon>
        <taxon>Ecdysozoa</taxon>
        <taxon>Nematoda</taxon>
        <taxon>Chromadorea</taxon>
        <taxon>Rhabditida</taxon>
        <taxon>Spirurina</taxon>
        <taxon>Gnathostomatomorpha</taxon>
        <taxon>Gnathostomatoidea</taxon>
        <taxon>Gnathostomatidae</taxon>
        <taxon>Gnathostoma</taxon>
    </lineage>
</organism>
<dbReference type="EMBL" id="JBGFUD010002578">
    <property type="protein sequence ID" value="MFH4977752.1"/>
    <property type="molecule type" value="Genomic_DNA"/>
</dbReference>
<dbReference type="SMART" id="SM00455">
    <property type="entry name" value="RBD"/>
    <property type="match status" value="1"/>
</dbReference>
<dbReference type="GO" id="GO:0051321">
    <property type="term" value="P:meiotic cell cycle"/>
    <property type="evidence" value="ECO:0007669"/>
    <property type="project" value="UniProtKB-KW"/>
</dbReference>
<keyword evidence="3" id="KW-0723">Serine/threonine-protein kinase</keyword>
<accession>A0ABD6EMG1</accession>
<evidence type="ECO:0000256" key="4">
    <source>
        <dbReference type="ARBA" id="ARBA00022679"/>
    </source>
</evidence>
<dbReference type="Gene3D" id="3.30.200.20">
    <property type="entry name" value="Phosphorylase Kinase, domain 1"/>
    <property type="match status" value="1"/>
</dbReference>
<dbReference type="PROSITE" id="PS00107">
    <property type="entry name" value="PROTEIN_KINASE_ATP"/>
    <property type="match status" value="1"/>
</dbReference>
<dbReference type="Pfam" id="PF07714">
    <property type="entry name" value="PK_Tyr_Ser-Thr"/>
    <property type="match status" value="1"/>
</dbReference>
<feature type="domain" description="RBD" evidence="19">
    <location>
        <begin position="57"/>
        <end position="133"/>
    </location>
</feature>
<dbReference type="InterPro" id="IPR029071">
    <property type="entry name" value="Ubiquitin-like_domsf"/>
</dbReference>
<dbReference type="Gene3D" id="3.10.20.90">
    <property type="entry name" value="Phosphatidylinositol 3-kinase Catalytic Subunit, Chain A, domain 1"/>
    <property type="match status" value="1"/>
</dbReference>
<dbReference type="Pfam" id="PF00130">
    <property type="entry name" value="C1_1"/>
    <property type="match status" value="1"/>
</dbReference>
<feature type="domain" description="Phorbol-ester/DAG-type" evidence="18">
    <location>
        <begin position="142"/>
        <end position="189"/>
    </location>
</feature>
<feature type="binding site" evidence="15">
    <location>
        <position position="484"/>
    </location>
    <ligand>
        <name>ATP</name>
        <dbReference type="ChEBI" id="CHEBI:30616"/>
    </ligand>
</feature>
<keyword evidence="6 15" id="KW-0547">Nucleotide-binding</keyword>
<keyword evidence="8" id="KW-0862">Zinc</keyword>
<feature type="domain" description="Protein kinase" evidence="17">
    <location>
        <begin position="457"/>
        <end position="746"/>
    </location>
</feature>
<evidence type="ECO:0000256" key="11">
    <source>
        <dbReference type="ARBA" id="ARBA00023254"/>
    </source>
</evidence>
<dbReference type="CDD" id="cd20811">
    <property type="entry name" value="C1_Raf"/>
    <property type="match status" value="1"/>
</dbReference>
<dbReference type="PROSITE" id="PS50081">
    <property type="entry name" value="ZF_DAG_PE_2"/>
    <property type="match status" value="1"/>
</dbReference>
<dbReference type="InterPro" id="IPR001245">
    <property type="entry name" value="Ser-Thr/Tyr_kinase_cat_dom"/>
</dbReference>
<dbReference type="EC" id="2.7.11.1" evidence="2"/>
<dbReference type="AlphaFoldDB" id="A0ABD6EMG1"/>
<feature type="region of interest" description="Disordered" evidence="16">
    <location>
        <begin position="358"/>
        <end position="438"/>
    </location>
</feature>
<dbReference type="PROSITE" id="PS00479">
    <property type="entry name" value="ZF_DAG_PE_1"/>
    <property type="match status" value="1"/>
</dbReference>
<protein>
    <recommendedName>
        <fullName evidence="13">Raf homolog serine/threonine-protein kinase</fullName>
        <ecNumber evidence="2">2.7.11.1</ecNumber>
    </recommendedName>
    <alternativeName>
        <fullName evidence="14">Abnormal cell lineage protein 45</fullName>
    </alternativeName>
</protein>
<dbReference type="InterPro" id="IPR051681">
    <property type="entry name" value="Ser/Thr_Kinases-Pseudokinases"/>
</dbReference>
<dbReference type="PROSITE" id="PS50898">
    <property type="entry name" value="RBD"/>
    <property type="match status" value="1"/>
</dbReference>
<dbReference type="InterPro" id="IPR000719">
    <property type="entry name" value="Prot_kinase_dom"/>
</dbReference>
<dbReference type="GO" id="GO:0005524">
    <property type="term" value="F:ATP binding"/>
    <property type="evidence" value="ECO:0007669"/>
    <property type="project" value="UniProtKB-UniRule"/>
</dbReference>
<dbReference type="FunFam" id="3.30.200.20:FF:000024">
    <property type="entry name" value="B-Raf proto-oncogene serine/threonine-protein kinase"/>
    <property type="match status" value="1"/>
</dbReference>
<dbReference type="PROSITE" id="PS00108">
    <property type="entry name" value="PROTEIN_KINASE_ST"/>
    <property type="match status" value="1"/>
</dbReference>
<evidence type="ECO:0000256" key="7">
    <source>
        <dbReference type="ARBA" id="ARBA00022777"/>
    </source>
</evidence>
<dbReference type="SUPFAM" id="SSF57889">
    <property type="entry name" value="Cysteine-rich domain"/>
    <property type="match status" value="1"/>
</dbReference>
<dbReference type="SMART" id="SM00220">
    <property type="entry name" value="S_TKc"/>
    <property type="match status" value="1"/>
</dbReference>
<evidence type="ECO:0000256" key="5">
    <source>
        <dbReference type="ARBA" id="ARBA00022723"/>
    </source>
</evidence>
<dbReference type="Gene3D" id="3.30.60.20">
    <property type="match status" value="1"/>
</dbReference>
<evidence type="ECO:0000256" key="10">
    <source>
        <dbReference type="ARBA" id="ARBA00022943"/>
    </source>
</evidence>
<dbReference type="Proteomes" id="UP001608902">
    <property type="component" value="Unassembled WGS sequence"/>
</dbReference>
<evidence type="ECO:0000259" key="18">
    <source>
        <dbReference type="PROSITE" id="PS50081"/>
    </source>
</evidence>
<evidence type="ECO:0000256" key="15">
    <source>
        <dbReference type="PROSITE-ProRule" id="PRU10141"/>
    </source>
</evidence>
<feature type="compositionally biased region" description="Low complexity" evidence="16">
    <location>
        <begin position="358"/>
        <end position="375"/>
    </location>
</feature>
<comment type="subunit">
    <text evidence="12">Interacts with cdf-1 in a zinc-dependent manner which promotes its activity.</text>
</comment>
<feature type="compositionally biased region" description="Basic and acidic residues" evidence="16">
    <location>
        <begin position="408"/>
        <end position="438"/>
    </location>
</feature>
<keyword evidence="21" id="KW-1185">Reference proteome</keyword>
<keyword evidence="4" id="KW-0808">Transferase</keyword>
<comment type="similarity">
    <text evidence="1">Belongs to the protein kinase superfamily. TKL Ser/Thr protein kinase family. RAF subfamily.</text>
</comment>
<dbReference type="InterPro" id="IPR011009">
    <property type="entry name" value="Kinase-like_dom_sf"/>
</dbReference>
<reference evidence="20 21" key="1">
    <citation type="submission" date="2024-08" db="EMBL/GenBank/DDBJ databases">
        <title>Gnathostoma spinigerum genome.</title>
        <authorList>
            <person name="Gonzalez-Bertolin B."/>
            <person name="Monzon S."/>
            <person name="Zaballos A."/>
            <person name="Jimenez P."/>
            <person name="Dekumyoy P."/>
            <person name="Varona S."/>
            <person name="Cuesta I."/>
            <person name="Sumanam S."/>
            <person name="Adisakwattana P."/>
            <person name="Gasser R.B."/>
            <person name="Hernandez-Gonzalez A."/>
            <person name="Young N.D."/>
            <person name="Perteguer M.J."/>
        </authorList>
    </citation>
    <scope>NUCLEOTIDE SEQUENCE [LARGE SCALE GENOMIC DNA]</scope>
    <source>
        <strain evidence="20">AL3</strain>
        <tissue evidence="20">Liver</tissue>
    </source>
</reference>
<dbReference type="SUPFAM" id="SSF56112">
    <property type="entry name" value="Protein kinase-like (PK-like)"/>
    <property type="match status" value="1"/>
</dbReference>
<keyword evidence="11" id="KW-0469">Meiosis</keyword>
<dbReference type="SMART" id="SM00109">
    <property type="entry name" value="C1"/>
    <property type="match status" value="1"/>
</dbReference>
<evidence type="ECO:0000313" key="20">
    <source>
        <dbReference type="EMBL" id="MFH4977752.1"/>
    </source>
</evidence>
<evidence type="ECO:0000313" key="21">
    <source>
        <dbReference type="Proteomes" id="UP001608902"/>
    </source>
</evidence>
<dbReference type="Gene3D" id="1.10.510.10">
    <property type="entry name" value="Transferase(Phosphotransferase) domain 1"/>
    <property type="match status" value="1"/>
</dbReference>
<dbReference type="GO" id="GO:0046872">
    <property type="term" value="F:metal ion binding"/>
    <property type="evidence" value="ECO:0007669"/>
    <property type="project" value="UniProtKB-KW"/>
</dbReference>
<dbReference type="Pfam" id="PF02196">
    <property type="entry name" value="RBD"/>
    <property type="match status" value="1"/>
</dbReference>
<dbReference type="SUPFAM" id="SSF54236">
    <property type="entry name" value="Ubiquitin-like"/>
    <property type="match status" value="1"/>
</dbReference>
<evidence type="ECO:0000256" key="1">
    <source>
        <dbReference type="ARBA" id="ARBA00010507"/>
    </source>
</evidence>
<dbReference type="InterPro" id="IPR017441">
    <property type="entry name" value="Protein_kinase_ATP_BS"/>
</dbReference>
<dbReference type="GO" id="GO:0006950">
    <property type="term" value="P:response to stress"/>
    <property type="evidence" value="ECO:0007669"/>
    <property type="project" value="UniProtKB-ARBA"/>
</dbReference>
<proteinExistence type="inferred from homology"/>
<dbReference type="InterPro" id="IPR003116">
    <property type="entry name" value="RBD_dom"/>
</dbReference>
<evidence type="ECO:0000256" key="14">
    <source>
        <dbReference type="ARBA" id="ARBA00079172"/>
    </source>
</evidence>
<comment type="caution">
    <text evidence="20">The sequence shown here is derived from an EMBL/GenBank/DDBJ whole genome shotgun (WGS) entry which is preliminary data.</text>
</comment>
<dbReference type="InterPro" id="IPR002219">
    <property type="entry name" value="PKC_DAG/PE"/>
</dbReference>
<dbReference type="GO" id="GO:0048477">
    <property type="term" value="P:oogenesis"/>
    <property type="evidence" value="ECO:0007669"/>
    <property type="project" value="UniProtKB-KW"/>
</dbReference>
<evidence type="ECO:0000256" key="2">
    <source>
        <dbReference type="ARBA" id="ARBA00012513"/>
    </source>
</evidence>
<evidence type="ECO:0000256" key="13">
    <source>
        <dbReference type="ARBA" id="ARBA00070327"/>
    </source>
</evidence>
<dbReference type="PROSITE" id="PS50011">
    <property type="entry name" value="PROTEIN_KINASE_DOM"/>
    <property type="match status" value="1"/>
</dbReference>
<sequence length="775" mass="85894">MSIANESLGAPSSSFSLPPHSPLLTPSSPVLNKPDVCNSRAFGGSSPCTSPKRIGNSLILLHLPFNQHSKLEVKPGVIVRDAIVKILEKRDIIPKMCNVCIGPDASSPRIDLFMDLETLYNCLEKKELWVHNLYLSILNSIQHNFVRRTFLTVAFCGVCNKQIWLQGYRCVLCQFKFHSKCASQVPVYCDRMQQILHDIHEPATANQLRQLCAKVGGPKAALVNEIIKSLQSPSTEESVDQPGTIVRQPAVRLPSRDVALSTITQSSRDRSSSAPNIYEISKDEAFLGAKVIDALSGGLNPSPPGYGACSASLTSDASAVSPNKMSKYSVRVSGREWPEGGIARFNANRLHPAFGGISPSNFTNSPTSTCSSPPSGLACDTASGMPPTPPQSAPAQKSIGFPRFRSKSPNEKTSSREETGRSSKSSDRLIDLHEGDSREKIKQGMSMADWEIDRNLVTYQKKIGSGSFGTVFVGSYFGKVAIKKLNVGKPSPTQLQAFKNEVAVLKKTRHANVLLFMGWIREPDLAIVTQWCEGSSLYRHIHVIEPHVDFEMYNLIDICKQIAQGMNYLHSRHIIHRDLKTNNIFLTEDDTVKIGDFGLATVKTRWSGSQQSQQPTGSILWMAPEVIRMQSANPYTTLSDVYSFGICLYELLTGTLPYSHINSRDQILFMVGRGYLKPDLSKIRRDTPKALYSLLERCIKFNREERLEFDEVLTCLKRASSDLPKVTRSVSEPQLHVTAPEQHDFLFSIQSPSTPKVISTTNFVLFSDYNLSEHL</sequence>
<dbReference type="PANTHER" id="PTHR44329:SF262">
    <property type="entry name" value="RAF HOMOLOG SERINE_THREONINE-PROTEIN KINASE RAF"/>
    <property type="match status" value="1"/>
</dbReference>
<evidence type="ECO:0000256" key="9">
    <source>
        <dbReference type="ARBA" id="ARBA00022840"/>
    </source>
</evidence>
<evidence type="ECO:0000256" key="3">
    <source>
        <dbReference type="ARBA" id="ARBA00022527"/>
    </source>
</evidence>
<keyword evidence="7" id="KW-0418">Kinase</keyword>
<dbReference type="InterPro" id="IPR046349">
    <property type="entry name" value="C1-like_sf"/>
</dbReference>
<dbReference type="CDD" id="cd14062">
    <property type="entry name" value="STKc_Raf"/>
    <property type="match status" value="1"/>
</dbReference>
<name>A0ABD6EMG1_9BILA</name>
<dbReference type="GO" id="GO:0004674">
    <property type="term" value="F:protein serine/threonine kinase activity"/>
    <property type="evidence" value="ECO:0007669"/>
    <property type="project" value="UniProtKB-KW"/>
</dbReference>
<evidence type="ECO:0000256" key="16">
    <source>
        <dbReference type="SAM" id="MobiDB-lite"/>
    </source>
</evidence>
<gene>
    <name evidence="20" type="ORF">AB6A40_004461</name>
</gene>
<keyword evidence="5" id="KW-0479">Metal-binding</keyword>
<keyword evidence="10" id="KW-0896">Oogenesis</keyword>
<dbReference type="InterPro" id="IPR008271">
    <property type="entry name" value="Ser/Thr_kinase_AS"/>
</dbReference>
<evidence type="ECO:0000256" key="8">
    <source>
        <dbReference type="ARBA" id="ARBA00022833"/>
    </source>
</evidence>
<keyword evidence="9 15" id="KW-0067">ATP-binding</keyword>
<dbReference type="PANTHER" id="PTHR44329">
    <property type="entry name" value="SERINE/THREONINE-PROTEIN KINASE TNNI3K-RELATED"/>
    <property type="match status" value="1"/>
</dbReference>
<evidence type="ECO:0000256" key="6">
    <source>
        <dbReference type="ARBA" id="ARBA00022741"/>
    </source>
</evidence>
<keyword evidence="10" id="KW-0221">Differentiation</keyword>